<accession>A0AAV4M6N4</accession>
<keyword evidence="2" id="KW-1185">Reference proteome</keyword>
<dbReference type="EMBL" id="BPLR01019461">
    <property type="protein sequence ID" value="GIX68122.1"/>
    <property type="molecule type" value="Genomic_DNA"/>
</dbReference>
<proteinExistence type="predicted"/>
<comment type="caution">
    <text evidence="1">The sequence shown here is derived from an EMBL/GenBank/DDBJ whole genome shotgun (WGS) entry which is preliminary data.</text>
</comment>
<gene>
    <name evidence="1" type="ORF">CEXT_62551</name>
</gene>
<reference evidence="1 2" key="1">
    <citation type="submission" date="2021-06" db="EMBL/GenBank/DDBJ databases">
        <title>Caerostris extrusa draft genome.</title>
        <authorList>
            <person name="Kono N."/>
            <person name="Arakawa K."/>
        </authorList>
    </citation>
    <scope>NUCLEOTIDE SEQUENCE [LARGE SCALE GENOMIC DNA]</scope>
</reference>
<dbReference type="Proteomes" id="UP001054945">
    <property type="component" value="Unassembled WGS sequence"/>
</dbReference>
<evidence type="ECO:0000313" key="2">
    <source>
        <dbReference type="Proteomes" id="UP001054945"/>
    </source>
</evidence>
<protein>
    <submittedName>
        <fullName evidence="1">Uncharacterized protein</fullName>
    </submittedName>
</protein>
<name>A0AAV4M6N4_CAEEX</name>
<organism evidence="1 2">
    <name type="scientific">Caerostris extrusa</name>
    <name type="common">Bark spider</name>
    <name type="synonym">Caerostris bankana</name>
    <dbReference type="NCBI Taxonomy" id="172846"/>
    <lineage>
        <taxon>Eukaryota</taxon>
        <taxon>Metazoa</taxon>
        <taxon>Ecdysozoa</taxon>
        <taxon>Arthropoda</taxon>
        <taxon>Chelicerata</taxon>
        <taxon>Arachnida</taxon>
        <taxon>Araneae</taxon>
        <taxon>Araneomorphae</taxon>
        <taxon>Entelegynae</taxon>
        <taxon>Araneoidea</taxon>
        <taxon>Araneidae</taxon>
        <taxon>Caerostris</taxon>
    </lineage>
</organism>
<sequence>MEYYPTDFLVALKNFSSRPAPSTSSSSTPYISPTNVPIAPISKSTSNSANNGILSNGMLGNNILTGNVQNILPLSFSSATNQYPSAINQYPSAINQYPSAINQYPLPSINIPLHQSISLCHQSISLCQQSISSANNQYPSAINQYPPPSIPFSNIANPIGIPSGYAGNGFHSNGLFGTLFGNGNTALLNLVQSLAQSISGGNFLPKEIISGTSVPSNGNLGQGVNVIGHNGASIINYSTNVDHMASNKNAVSSAAVGGVNANRNYGGNNGHGIAITLPDISSALLGSTYSGNIGVGEKLPTDSILSKYVR</sequence>
<evidence type="ECO:0000313" key="1">
    <source>
        <dbReference type="EMBL" id="GIX68122.1"/>
    </source>
</evidence>
<dbReference type="AlphaFoldDB" id="A0AAV4M6N4"/>